<accession>A0A8J3C4M7</accession>
<organism evidence="2 3">
    <name type="scientific">Mangrovihabitans endophyticus</name>
    <dbReference type="NCBI Taxonomy" id="1751298"/>
    <lineage>
        <taxon>Bacteria</taxon>
        <taxon>Bacillati</taxon>
        <taxon>Actinomycetota</taxon>
        <taxon>Actinomycetes</taxon>
        <taxon>Micromonosporales</taxon>
        <taxon>Micromonosporaceae</taxon>
        <taxon>Mangrovihabitans</taxon>
    </lineage>
</organism>
<reference evidence="2" key="1">
    <citation type="journal article" date="2014" name="Int. J. Syst. Evol. Microbiol.">
        <title>Complete genome sequence of Corynebacterium casei LMG S-19264T (=DSM 44701T), isolated from a smear-ripened cheese.</title>
        <authorList>
            <consortium name="US DOE Joint Genome Institute (JGI-PGF)"/>
            <person name="Walter F."/>
            <person name="Albersmeier A."/>
            <person name="Kalinowski J."/>
            <person name="Ruckert C."/>
        </authorList>
    </citation>
    <scope>NUCLEOTIDE SEQUENCE</scope>
    <source>
        <strain evidence="2">CGMCC 4.7299</strain>
    </source>
</reference>
<dbReference type="SUPFAM" id="SSF46785">
    <property type="entry name" value="Winged helix' DNA-binding domain"/>
    <property type="match status" value="1"/>
</dbReference>
<dbReference type="InterPro" id="IPR039422">
    <property type="entry name" value="MarR/SlyA-like"/>
</dbReference>
<dbReference type="GO" id="GO:0006950">
    <property type="term" value="P:response to stress"/>
    <property type="evidence" value="ECO:0007669"/>
    <property type="project" value="TreeGrafter"/>
</dbReference>
<dbReference type="EMBL" id="BMMX01000032">
    <property type="protein sequence ID" value="GGL09333.1"/>
    <property type="molecule type" value="Genomic_DNA"/>
</dbReference>
<dbReference type="PANTHER" id="PTHR33164">
    <property type="entry name" value="TRANSCRIPTIONAL REGULATOR, MARR FAMILY"/>
    <property type="match status" value="1"/>
</dbReference>
<dbReference type="GO" id="GO:0003700">
    <property type="term" value="F:DNA-binding transcription factor activity"/>
    <property type="evidence" value="ECO:0007669"/>
    <property type="project" value="InterPro"/>
</dbReference>
<dbReference type="PANTHER" id="PTHR33164:SF94">
    <property type="entry name" value="TRANSCRIPTIONAL REGULATORY PROTEIN-RELATED"/>
    <property type="match status" value="1"/>
</dbReference>
<dbReference type="RefSeq" id="WP_189081751.1">
    <property type="nucleotide sequence ID" value="NZ_BMMX01000032.1"/>
</dbReference>
<dbReference type="Gene3D" id="1.10.10.10">
    <property type="entry name" value="Winged helix-like DNA-binding domain superfamily/Winged helix DNA-binding domain"/>
    <property type="match status" value="1"/>
</dbReference>
<dbReference type="SMART" id="SM00347">
    <property type="entry name" value="HTH_MARR"/>
    <property type="match status" value="1"/>
</dbReference>
<proteinExistence type="predicted"/>
<dbReference type="InterPro" id="IPR000835">
    <property type="entry name" value="HTH_MarR-typ"/>
</dbReference>
<dbReference type="AlphaFoldDB" id="A0A8J3C4M7"/>
<comment type="caution">
    <text evidence="2">The sequence shown here is derived from an EMBL/GenBank/DDBJ whole genome shotgun (WGS) entry which is preliminary data.</text>
</comment>
<reference evidence="2" key="2">
    <citation type="submission" date="2020-09" db="EMBL/GenBank/DDBJ databases">
        <authorList>
            <person name="Sun Q."/>
            <person name="Zhou Y."/>
        </authorList>
    </citation>
    <scope>NUCLEOTIDE SEQUENCE</scope>
    <source>
        <strain evidence="2">CGMCC 4.7299</strain>
    </source>
</reference>
<keyword evidence="3" id="KW-1185">Reference proteome</keyword>
<evidence type="ECO:0000259" key="1">
    <source>
        <dbReference type="PROSITE" id="PS50995"/>
    </source>
</evidence>
<feature type="domain" description="HTH marR-type" evidence="1">
    <location>
        <begin position="5"/>
        <end position="139"/>
    </location>
</feature>
<dbReference type="InterPro" id="IPR036390">
    <property type="entry name" value="WH_DNA-bd_sf"/>
</dbReference>
<evidence type="ECO:0000313" key="2">
    <source>
        <dbReference type="EMBL" id="GGL09333.1"/>
    </source>
</evidence>
<dbReference type="Proteomes" id="UP000656042">
    <property type="component" value="Unassembled WGS sequence"/>
</dbReference>
<dbReference type="InterPro" id="IPR036388">
    <property type="entry name" value="WH-like_DNA-bd_sf"/>
</dbReference>
<name>A0A8J3C4M7_9ACTN</name>
<dbReference type="Pfam" id="PF01047">
    <property type="entry name" value="MarR"/>
    <property type="match status" value="1"/>
</dbReference>
<dbReference type="PRINTS" id="PR00598">
    <property type="entry name" value="HTHMARR"/>
</dbReference>
<evidence type="ECO:0000313" key="3">
    <source>
        <dbReference type="Proteomes" id="UP000656042"/>
    </source>
</evidence>
<protein>
    <recommendedName>
        <fullName evidence="1">HTH marR-type domain-containing protein</fullName>
    </recommendedName>
</protein>
<sequence>MTNADDEVTDALLAMSRVLVGVAARSLSGIAEDVTLSQFRALVLLASRGPQRVVDLAQELGVTSSTATRMSDRLVRKGLAGRHERADDRRASWITLSPDGGRLVAVVMRARRAAIGDLVAQLPSPQPPGLAATLNAIAAAGGELTGTQWRVRMGAADEPVSQNYVQQ</sequence>
<dbReference type="PROSITE" id="PS50995">
    <property type="entry name" value="HTH_MARR_2"/>
    <property type="match status" value="1"/>
</dbReference>
<gene>
    <name evidence="2" type="ORF">GCM10012284_49980</name>
</gene>